<name>A0A6J7H3V2_9ZZZZ</name>
<dbReference type="Gene3D" id="3.40.630.10">
    <property type="entry name" value="Zn peptidases"/>
    <property type="match status" value="1"/>
</dbReference>
<dbReference type="EMBL" id="CAFBMX010000001">
    <property type="protein sequence ID" value="CAB4915601.1"/>
    <property type="molecule type" value="Genomic_DNA"/>
</dbReference>
<comment type="similarity">
    <text evidence="2">Belongs to the peptidase M20A family.</text>
</comment>
<dbReference type="Gene3D" id="1.10.150.900">
    <property type="match status" value="1"/>
</dbReference>
<dbReference type="GO" id="GO:0046872">
    <property type="term" value="F:metal ion binding"/>
    <property type="evidence" value="ECO:0007669"/>
    <property type="project" value="UniProtKB-KW"/>
</dbReference>
<accession>A0A6J7H3V2</accession>
<feature type="domain" description="Peptidase M20 dimerisation" evidence="6">
    <location>
        <begin position="187"/>
        <end position="323"/>
    </location>
</feature>
<dbReference type="SUPFAM" id="SSF53187">
    <property type="entry name" value="Zn-dependent exopeptidases"/>
    <property type="match status" value="1"/>
</dbReference>
<evidence type="ECO:0000256" key="1">
    <source>
        <dbReference type="ARBA" id="ARBA00001947"/>
    </source>
</evidence>
<sequence length="436" mass="46290">MPDLQAEAVRLLTQLIRHRTVNPPGAERALQEELASELAAAGFEVSLVGRTPERPNLVARLRGAADGPVLGLLSHVDTVAAEPADWRHDPWCGDVIDGELWGRGALDMKSQTAAEVAAALDLARSGWRPARGDLVLIAVVDEEVGGADGAVWITEQHPDLVRCDWLINEGAGAVMISGRERFYGVCVAEKGVHRFRITAHGVAAHASNPHLGDNALVRLAPLVERLGAARPQLDPTPAPLRLLAALGLDPSDPAAALAELRERDAALADLVEPALGVTFAPTVIRASEAINVIPARASVDVDCRTPPGMGDATVLARVAQALGPPEQAGYDVEIIERIEGNGSPVDSPLMDAIARWVAEADPGARAVPVVLPAFTDSHTFRAAFPACVAYGFFPMRHTTLEAMWPLIHAADERIDVRDLAFAAHAYRGIIVDLLGS</sequence>
<evidence type="ECO:0000256" key="5">
    <source>
        <dbReference type="ARBA" id="ARBA00022833"/>
    </source>
</evidence>
<evidence type="ECO:0000256" key="3">
    <source>
        <dbReference type="ARBA" id="ARBA00022723"/>
    </source>
</evidence>
<dbReference type="InterPro" id="IPR011650">
    <property type="entry name" value="Peptidase_M20_dimer"/>
</dbReference>
<dbReference type="PANTHER" id="PTHR43808:SF8">
    <property type="entry name" value="PEPTIDASE M20 DIMERISATION DOMAIN-CONTAINING PROTEIN"/>
    <property type="match status" value="1"/>
</dbReference>
<dbReference type="PROSITE" id="PS00758">
    <property type="entry name" value="ARGE_DAPE_CPG2_1"/>
    <property type="match status" value="1"/>
</dbReference>
<dbReference type="AlphaFoldDB" id="A0A6J7H3V2"/>
<comment type="cofactor">
    <cofactor evidence="1">
        <name>Zn(2+)</name>
        <dbReference type="ChEBI" id="CHEBI:29105"/>
    </cofactor>
</comment>
<dbReference type="Gene3D" id="3.30.70.360">
    <property type="match status" value="1"/>
</dbReference>
<protein>
    <submittedName>
        <fullName evidence="7">Unannotated protein</fullName>
    </submittedName>
</protein>
<evidence type="ECO:0000256" key="4">
    <source>
        <dbReference type="ARBA" id="ARBA00022801"/>
    </source>
</evidence>
<dbReference type="PANTHER" id="PTHR43808">
    <property type="entry name" value="ACETYLORNITHINE DEACETYLASE"/>
    <property type="match status" value="1"/>
</dbReference>
<evidence type="ECO:0000256" key="2">
    <source>
        <dbReference type="ARBA" id="ARBA00006247"/>
    </source>
</evidence>
<dbReference type="InterPro" id="IPR036264">
    <property type="entry name" value="Bact_exopeptidase_dim_dom"/>
</dbReference>
<dbReference type="InterPro" id="IPR050072">
    <property type="entry name" value="Peptidase_M20A"/>
</dbReference>
<proteinExistence type="inferred from homology"/>
<dbReference type="Pfam" id="PF07687">
    <property type="entry name" value="M20_dimer"/>
    <property type="match status" value="1"/>
</dbReference>
<dbReference type="GO" id="GO:0016787">
    <property type="term" value="F:hydrolase activity"/>
    <property type="evidence" value="ECO:0007669"/>
    <property type="project" value="UniProtKB-KW"/>
</dbReference>
<dbReference type="Pfam" id="PF01546">
    <property type="entry name" value="Peptidase_M20"/>
    <property type="match status" value="1"/>
</dbReference>
<keyword evidence="4" id="KW-0378">Hydrolase</keyword>
<dbReference type="InterPro" id="IPR001261">
    <property type="entry name" value="ArgE/DapE_CS"/>
</dbReference>
<dbReference type="SUPFAM" id="SSF55031">
    <property type="entry name" value="Bacterial exopeptidase dimerisation domain"/>
    <property type="match status" value="1"/>
</dbReference>
<dbReference type="InterPro" id="IPR002933">
    <property type="entry name" value="Peptidase_M20"/>
</dbReference>
<organism evidence="7">
    <name type="scientific">freshwater metagenome</name>
    <dbReference type="NCBI Taxonomy" id="449393"/>
    <lineage>
        <taxon>unclassified sequences</taxon>
        <taxon>metagenomes</taxon>
        <taxon>ecological metagenomes</taxon>
    </lineage>
</organism>
<evidence type="ECO:0000259" key="6">
    <source>
        <dbReference type="Pfam" id="PF07687"/>
    </source>
</evidence>
<evidence type="ECO:0000313" key="7">
    <source>
        <dbReference type="EMBL" id="CAB4915601.1"/>
    </source>
</evidence>
<keyword evidence="5" id="KW-0862">Zinc</keyword>
<keyword evidence="3" id="KW-0479">Metal-binding</keyword>
<reference evidence="7" key="1">
    <citation type="submission" date="2020-05" db="EMBL/GenBank/DDBJ databases">
        <authorList>
            <person name="Chiriac C."/>
            <person name="Salcher M."/>
            <person name="Ghai R."/>
            <person name="Kavagutti S V."/>
        </authorList>
    </citation>
    <scope>NUCLEOTIDE SEQUENCE</scope>
</reference>
<gene>
    <name evidence="7" type="ORF">UFOPK3674_00217</name>
</gene>